<proteinExistence type="predicted"/>
<feature type="signal peptide" evidence="1">
    <location>
        <begin position="1"/>
        <end position="32"/>
    </location>
</feature>
<dbReference type="Proteomes" id="UP001322277">
    <property type="component" value="Chromosome 7"/>
</dbReference>
<evidence type="ECO:0000313" key="3">
    <source>
        <dbReference type="Proteomes" id="UP001322277"/>
    </source>
</evidence>
<gene>
    <name evidence="2" type="ORF">CDEST_10923</name>
</gene>
<dbReference type="GeneID" id="87947423"/>
<keyword evidence="3" id="KW-1185">Reference proteome</keyword>
<dbReference type="EMBL" id="CP137311">
    <property type="protein sequence ID" value="WQF85909.1"/>
    <property type="molecule type" value="Genomic_DNA"/>
</dbReference>
<keyword evidence="1" id="KW-0732">Signal</keyword>
<dbReference type="RefSeq" id="XP_062783130.1">
    <property type="nucleotide sequence ID" value="XM_062927079.1"/>
</dbReference>
<dbReference type="KEGG" id="cdet:87947423"/>
<evidence type="ECO:0000313" key="2">
    <source>
        <dbReference type="EMBL" id="WQF85909.1"/>
    </source>
</evidence>
<evidence type="ECO:0008006" key="4">
    <source>
        <dbReference type="Google" id="ProtNLM"/>
    </source>
</evidence>
<name>A0AAX4IRM7_9PEZI</name>
<reference evidence="3" key="1">
    <citation type="journal article" date="2023" name="bioRxiv">
        <title>Complete genome of the Medicago anthracnose fungus, Colletotrichum destructivum, reveals a mini-chromosome-like region within a core chromosome.</title>
        <authorList>
            <person name="Lapalu N."/>
            <person name="Simon A."/>
            <person name="Lu A."/>
            <person name="Plaumann P.-L."/>
            <person name="Amselem J."/>
            <person name="Pigne S."/>
            <person name="Auger A."/>
            <person name="Koch C."/>
            <person name="Dallery J.-F."/>
            <person name="O'Connell R.J."/>
        </authorList>
    </citation>
    <scope>NUCLEOTIDE SEQUENCE [LARGE SCALE GENOMIC DNA]</scope>
    <source>
        <strain evidence="3">CBS 520.97</strain>
    </source>
</reference>
<dbReference type="AlphaFoldDB" id="A0AAX4IRM7"/>
<feature type="chain" id="PRO_5043982598" description="Secreted protein" evidence="1">
    <location>
        <begin position="33"/>
        <end position="67"/>
    </location>
</feature>
<evidence type="ECO:0000256" key="1">
    <source>
        <dbReference type="SAM" id="SignalP"/>
    </source>
</evidence>
<protein>
    <recommendedName>
        <fullName evidence="4">Secreted protein</fullName>
    </recommendedName>
</protein>
<sequence length="67" mass="7459">MHHMMNHAPQQTSMVHIPCICLLSSYLANATACVPEGVAPPRSFDARPANARIVKCIACESWRRHQC</sequence>
<accession>A0AAX4IRM7</accession>
<organism evidence="2 3">
    <name type="scientific">Colletotrichum destructivum</name>
    <dbReference type="NCBI Taxonomy" id="34406"/>
    <lineage>
        <taxon>Eukaryota</taxon>
        <taxon>Fungi</taxon>
        <taxon>Dikarya</taxon>
        <taxon>Ascomycota</taxon>
        <taxon>Pezizomycotina</taxon>
        <taxon>Sordariomycetes</taxon>
        <taxon>Hypocreomycetidae</taxon>
        <taxon>Glomerellales</taxon>
        <taxon>Glomerellaceae</taxon>
        <taxon>Colletotrichum</taxon>
        <taxon>Colletotrichum destructivum species complex</taxon>
    </lineage>
</organism>